<proteinExistence type="predicted"/>
<dbReference type="EMBL" id="VCEB01024539">
    <property type="protein sequence ID" value="KAB0336524.1"/>
    <property type="molecule type" value="Genomic_DNA"/>
</dbReference>
<dbReference type="EMBL" id="VCEB01024538">
    <property type="protein sequence ID" value="KAB0336525.1"/>
    <property type="molecule type" value="Genomic_DNA"/>
</dbReference>
<accession>A0A5N3UHU8</accession>
<dbReference type="InterPro" id="IPR013783">
    <property type="entry name" value="Ig-like_fold"/>
</dbReference>
<dbReference type="SUPFAM" id="SSF48726">
    <property type="entry name" value="Immunoglobulin"/>
    <property type="match status" value="1"/>
</dbReference>
<dbReference type="InterPro" id="IPR036179">
    <property type="entry name" value="Ig-like_dom_sf"/>
</dbReference>
<protein>
    <recommendedName>
        <fullName evidence="4">Immunoglobulin V-set domain-containing protein</fullName>
    </recommendedName>
</protein>
<evidence type="ECO:0000313" key="2">
    <source>
        <dbReference type="EMBL" id="KAB0336525.1"/>
    </source>
</evidence>
<organism evidence="1 3">
    <name type="scientific">Muntiacus reevesi</name>
    <name type="common">Reeves' muntjac</name>
    <name type="synonym">Cervus reevesi</name>
    <dbReference type="NCBI Taxonomy" id="9886"/>
    <lineage>
        <taxon>Eukaryota</taxon>
        <taxon>Metazoa</taxon>
        <taxon>Chordata</taxon>
        <taxon>Craniata</taxon>
        <taxon>Vertebrata</taxon>
        <taxon>Euteleostomi</taxon>
        <taxon>Mammalia</taxon>
        <taxon>Eutheria</taxon>
        <taxon>Laurasiatheria</taxon>
        <taxon>Artiodactyla</taxon>
        <taxon>Ruminantia</taxon>
        <taxon>Pecora</taxon>
        <taxon>Cervidae</taxon>
        <taxon>Muntiacinae</taxon>
        <taxon>Muntiacus</taxon>
    </lineage>
</organism>
<evidence type="ECO:0000313" key="3">
    <source>
        <dbReference type="Proteomes" id="UP000326062"/>
    </source>
</evidence>
<dbReference type="Proteomes" id="UP000326062">
    <property type="component" value="Unassembled WGS sequence"/>
</dbReference>
<name>A0A5N3UHU8_MUNRE</name>
<dbReference type="Gene3D" id="2.60.40.10">
    <property type="entry name" value="Immunoglobulins"/>
    <property type="match status" value="1"/>
</dbReference>
<comment type="caution">
    <text evidence="1">The sequence shown here is derived from an EMBL/GenBank/DDBJ whole genome shotgun (WGS) entry which is preliminary data.</text>
</comment>
<evidence type="ECO:0008006" key="4">
    <source>
        <dbReference type="Google" id="ProtNLM"/>
    </source>
</evidence>
<reference evidence="1 3" key="1">
    <citation type="submission" date="2019-06" db="EMBL/GenBank/DDBJ databases">
        <title>Discovery of a novel chromosome fission-fusion reversal in muntjac.</title>
        <authorList>
            <person name="Mudd A.B."/>
            <person name="Bredeson J.V."/>
            <person name="Baum R."/>
            <person name="Hockemeyer D."/>
            <person name="Rokhsar D.S."/>
        </authorList>
    </citation>
    <scope>NUCLEOTIDE SEQUENCE [LARGE SCALE GENOMIC DNA]</scope>
    <source>
        <strain evidence="1">UCam_UCB_Mr</strain>
        <tissue evidence="1">Fibroblast cell line</tissue>
    </source>
</reference>
<gene>
    <name evidence="2" type="ORF">FD755_025948</name>
    <name evidence="1" type="ORF">FD755_025949</name>
</gene>
<sequence>QEVRGEAQLPDRFSAKQFSDAHSELNLSSLELTDSAVYLCASSQDTALHDQVPLEQKLSYPSSGSVVRVTACLTGLDRSDRLSQTFFFCCVLMLPKIILGKYYFPCFYI</sequence>
<keyword evidence="3" id="KW-1185">Reference proteome</keyword>
<feature type="non-terminal residue" evidence="1">
    <location>
        <position position="1"/>
    </location>
</feature>
<dbReference type="AlphaFoldDB" id="A0A5N3UHU8"/>
<evidence type="ECO:0000313" key="1">
    <source>
        <dbReference type="EMBL" id="KAB0336524.1"/>
    </source>
</evidence>